<dbReference type="EMBL" id="VSRR010001926">
    <property type="protein sequence ID" value="MPC28511.1"/>
    <property type="molecule type" value="Genomic_DNA"/>
</dbReference>
<evidence type="ECO:0000313" key="2">
    <source>
        <dbReference type="EMBL" id="MPC28511.1"/>
    </source>
</evidence>
<dbReference type="AlphaFoldDB" id="A0A5B7E3C2"/>
<comment type="caution">
    <text evidence="2">The sequence shown here is derived from an EMBL/GenBank/DDBJ whole genome shotgun (WGS) entry which is preliminary data.</text>
</comment>
<name>A0A5B7E3C2_PORTR</name>
<evidence type="ECO:0000313" key="3">
    <source>
        <dbReference type="Proteomes" id="UP000324222"/>
    </source>
</evidence>
<accession>A0A5B7E3C2</accession>
<protein>
    <submittedName>
        <fullName evidence="2">Uncharacterized protein</fullName>
    </submittedName>
</protein>
<keyword evidence="3" id="KW-1185">Reference proteome</keyword>
<sequence>MIQDRSSALSQQTALMAAALPHTTITALERRPQVYNLALSLLPTVSHTRVLAIHFIVSVELLHLIENLLDQHLGTGLGFAAAMYLPNSSSSSSSKPSSDALPSAASGTGSGHRLETVEGL</sequence>
<dbReference type="Proteomes" id="UP000324222">
    <property type="component" value="Unassembled WGS sequence"/>
</dbReference>
<feature type="compositionally biased region" description="Low complexity" evidence="1">
    <location>
        <begin position="87"/>
        <end position="106"/>
    </location>
</feature>
<reference evidence="2 3" key="1">
    <citation type="submission" date="2019-05" db="EMBL/GenBank/DDBJ databases">
        <title>Another draft genome of Portunus trituberculatus and its Hox gene families provides insights of decapod evolution.</title>
        <authorList>
            <person name="Jeong J.-H."/>
            <person name="Song I."/>
            <person name="Kim S."/>
            <person name="Choi T."/>
            <person name="Kim D."/>
            <person name="Ryu S."/>
            <person name="Kim W."/>
        </authorList>
    </citation>
    <scope>NUCLEOTIDE SEQUENCE [LARGE SCALE GENOMIC DNA]</scope>
    <source>
        <tissue evidence="2">Muscle</tissue>
    </source>
</reference>
<feature type="region of interest" description="Disordered" evidence="1">
    <location>
        <begin position="87"/>
        <end position="120"/>
    </location>
</feature>
<evidence type="ECO:0000256" key="1">
    <source>
        <dbReference type="SAM" id="MobiDB-lite"/>
    </source>
</evidence>
<proteinExistence type="predicted"/>
<gene>
    <name evidence="2" type="ORF">E2C01_021717</name>
</gene>
<organism evidence="2 3">
    <name type="scientific">Portunus trituberculatus</name>
    <name type="common">Swimming crab</name>
    <name type="synonym">Neptunus trituberculatus</name>
    <dbReference type="NCBI Taxonomy" id="210409"/>
    <lineage>
        <taxon>Eukaryota</taxon>
        <taxon>Metazoa</taxon>
        <taxon>Ecdysozoa</taxon>
        <taxon>Arthropoda</taxon>
        <taxon>Crustacea</taxon>
        <taxon>Multicrustacea</taxon>
        <taxon>Malacostraca</taxon>
        <taxon>Eumalacostraca</taxon>
        <taxon>Eucarida</taxon>
        <taxon>Decapoda</taxon>
        <taxon>Pleocyemata</taxon>
        <taxon>Brachyura</taxon>
        <taxon>Eubrachyura</taxon>
        <taxon>Portunoidea</taxon>
        <taxon>Portunidae</taxon>
        <taxon>Portuninae</taxon>
        <taxon>Portunus</taxon>
    </lineage>
</organism>